<dbReference type="Proteomes" id="UP001206067">
    <property type="component" value="Unassembled WGS sequence"/>
</dbReference>
<organism evidence="1 2">
    <name type="scientific">Parerythrobacter lacustris</name>
    <dbReference type="NCBI Taxonomy" id="2969984"/>
    <lineage>
        <taxon>Bacteria</taxon>
        <taxon>Pseudomonadati</taxon>
        <taxon>Pseudomonadota</taxon>
        <taxon>Alphaproteobacteria</taxon>
        <taxon>Sphingomonadales</taxon>
        <taxon>Erythrobacteraceae</taxon>
        <taxon>Parerythrobacter</taxon>
    </lineage>
</organism>
<evidence type="ECO:0000313" key="2">
    <source>
        <dbReference type="Proteomes" id="UP001206067"/>
    </source>
</evidence>
<protein>
    <submittedName>
        <fullName evidence="1">Vgr related protein</fullName>
    </submittedName>
</protein>
<name>A0ABT1XQB9_9SPHN</name>
<evidence type="ECO:0000313" key="1">
    <source>
        <dbReference type="EMBL" id="MCR2833859.1"/>
    </source>
</evidence>
<keyword evidence="2" id="KW-1185">Reference proteome</keyword>
<proteinExistence type="predicted"/>
<accession>A0ABT1XQB9</accession>
<reference evidence="1 2" key="1">
    <citation type="submission" date="2022-08" db="EMBL/GenBank/DDBJ databases">
        <title>Polyphasic taxonomy analysis of Qipengyuania sp.RS5-5.</title>
        <authorList>
            <person name="Xamxidin M."/>
            <person name="Wu M."/>
        </authorList>
    </citation>
    <scope>NUCLEOTIDE SEQUENCE [LARGE SCALE GENOMIC DNA]</scope>
    <source>
        <strain evidence="1 2">RS5-5</strain>
    </source>
</reference>
<dbReference type="EMBL" id="JANKHH010000004">
    <property type="protein sequence ID" value="MCR2833859.1"/>
    <property type="molecule type" value="Genomic_DNA"/>
</dbReference>
<comment type="caution">
    <text evidence="1">The sequence shown here is derived from an EMBL/GenBank/DDBJ whole genome shotgun (WGS) entry which is preliminary data.</text>
</comment>
<dbReference type="RefSeq" id="WP_257595637.1">
    <property type="nucleotide sequence ID" value="NZ_JANKHH010000004.1"/>
</dbReference>
<sequence length="140" mass="16564">MFGDAIDYRKVLIRRRKWFPFQPKRITMAPLGHLHFHPHGDVYCDDFSTAPMHRKALFIHEMTHVWQVQKHGRWWLIFNRLPGERYEYSLRPGWPLERYGVEQQAEIVKHAFMLRNGAKVAGISDKASYDMLVRFPGATG</sequence>
<gene>
    <name evidence="1" type="ORF">NSO95_07860</name>
</gene>